<dbReference type="AlphaFoldDB" id="A0A7J3I5W7"/>
<evidence type="ECO:0000313" key="5">
    <source>
        <dbReference type="EMBL" id="HGN36053.1"/>
    </source>
</evidence>
<evidence type="ECO:0000256" key="2">
    <source>
        <dbReference type="ARBA" id="ARBA00022723"/>
    </source>
</evidence>
<evidence type="ECO:0000256" key="4">
    <source>
        <dbReference type="HAMAP-Rule" id="MF_00213"/>
    </source>
</evidence>
<comment type="similarity">
    <text evidence="4">Belongs to the HypA/HybF family.</text>
</comment>
<name>A0A7J3I5W7_9CREN</name>
<dbReference type="Pfam" id="PF01155">
    <property type="entry name" value="HypA"/>
    <property type="match status" value="1"/>
</dbReference>
<dbReference type="PANTHER" id="PTHR34535:SF3">
    <property type="entry name" value="HYDROGENASE MATURATION FACTOR HYPA"/>
    <property type="match status" value="1"/>
</dbReference>
<evidence type="ECO:0000256" key="3">
    <source>
        <dbReference type="ARBA" id="ARBA00022833"/>
    </source>
</evidence>
<feature type="binding site" evidence="4">
    <location>
        <position position="2"/>
    </location>
    <ligand>
        <name>Ni(2+)</name>
        <dbReference type="ChEBI" id="CHEBI:49786"/>
    </ligand>
</feature>
<feature type="binding site" evidence="4">
    <location>
        <position position="77"/>
    </location>
    <ligand>
        <name>Zn(2+)</name>
        <dbReference type="ChEBI" id="CHEBI:29105"/>
    </ligand>
</feature>
<keyword evidence="3 4" id="KW-0862">Zinc</keyword>
<keyword evidence="1 4" id="KW-0533">Nickel</keyword>
<dbReference type="GO" id="GO:0008270">
    <property type="term" value="F:zinc ion binding"/>
    <property type="evidence" value="ECO:0007669"/>
    <property type="project" value="UniProtKB-UniRule"/>
</dbReference>
<sequence length="138" mass="15999">MHEWALAEAIVKLIEHRALKDGANRLNRIEIVLGKLQQIDEEIFLYAFKELLNVLKNEKNIEVVEYRLTREDPEFKCNRCGLTWSFDTNTVSSDELEMIHFVPETVHSFISCPHCGSHDFEITRGRGISIRIIESAEV</sequence>
<keyword evidence="2 4" id="KW-0479">Metal-binding</keyword>
<dbReference type="Gene3D" id="3.30.2320.80">
    <property type="match status" value="1"/>
</dbReference>
<dbReference type="PIRSF" id="PIRSF004761">
    <property type="entry name" value="Hydrgn_mat_HypA"/>
    <property type="match status" value="1"/>
</dbReference>
<dbReference type="InterPro" id="IPR000688">
    <property type="entry name" value="HypA/HybF"/>
</dbReference>
<dbReference type="GO" id="GO:0051604">
    <property type="term" value="P:protein maturation"/>
    <property type="evidence" value="ECO:0007669"/>
    <property type="project" value="InterPro"/>
</dbReference>
<dbReference type="HAMAP" id="MF_00213">
    <property type="entry name" value="HypA_HybF"/>
    <property type="match status" value="1"/>
</dbReference>
<reference evidence="5" key="1">
    <citation type="journal article" date="2020" name="mSystems">
        <title>Genome- and Community-Level Interaction Insights into Carbon Utilization and Element Cycling Functions of Hydrothermarchaeota in Hydrothermal Sediment.</title>
        <authorList>
            <person name="Zhou Z."/>
            <person name="Liu Y."/>
            <person name="Xu W."/>
            <person name="Pan J."/>
            <person name="Luo Z.H."/>
            <person name="Li M."/>
        </authorList>
    </citation>
    <scope>NUCLEOTIDE SEQUENCE [LARGE SCALE GENOMIC DNA]</scope>
    <source>
        <strain evidence="5">SpSt-618</strain>
    </source>
</reference>
<comment type="function">
    <text evidence="4">Involved in the maturation of [NiFe] hydrogenases. Required for nickel insertion into the metal center of the hydrogenase.</text>
</comment>
<feature type="binding site" evidence="4">
    <location>
        <position position="80"/>
    </location>
    <ligand>
        <name>Zn(2+)</name>
        <dbReference type="ChEBI" id="CHEBI:29105"/>
    </ligand>
</feature>
<organism evidence="5">
    <name type="scientific">Ignisphaera aggregans</name>
    <dbReference type="NCBI Taxonomy" id="334771"/>
    <lineage>
        <taxon>Archaea</taxon>
        <taxon>Thermoproteota</taxon>
        <taxon>Thermoprotei</taxon>
        <taxon>Desulfurococcales</taxon>
        <taxon>Desulfurococcaceae</taxon>
        <taxon>Ignisphaera</taxon>
    </lineage>
</organism>
<dbReference type="PANTHER" id="PTHR34535">
    <property type="entry name" value="HYDROGENASE MATURATION FACTOR HYPA"/>
    <property type="match status" value="1"/>
</dbReference>
<protein>
    <recommendedName>
        <fullName evidence="4">Hydrogenase maturation factor HypA</fullName>
    </recommendedName>
</protein>
<gene>
    <name evidence="4 5" type="primary">hypA</name>
    <name evidence="5" type="ORF">ENT87_00655</name>
</gene>
<proteinExistence type="inferred from homology"/>
<comment type="caution">
    <text evidence="5">The sequence shown here is derived from an EMBL/GenBank/DDBJ whole genome shotgun (WGS) entry which is preliminary data.</text>
</comment>
<dbReference type="NCBIfam" id="NF003008">
    <property type="entry name" value="PRK03824.1"/>
    <property type="match status" value="1"/>
</dbReference>
<dbReference type="EMBL" id="DTAI01000022">
    <property type="protein sequence ID" value="HGN36053.1"/>
    <property type="molecule type" value="Genomic_DNA"/>
</dbReference>
<feature type="binding site" evidence="4">
    <location>
        <position position="115"/>
    </location>
    <ligand>
        <name>Zn(2+)</name>
        <dbReference type="ChEBI" id="CHEBI:29105"/>
    </ligand>
</feature>
<evidence type="ECO:0000256" key="1">
    <source>
        <dbReference type="ARBA" id="ARBA00022596"/>
    </source>
</evidence>
<feature type="binding site" evidence="4">
    <location>
        <position position="112"/>
    </location>
    <ligand>
        <name>Zn(2+)</name>
        <dbReference type="ChEBI" id="CHEBI:29105"/>
    </ligand>
</feature>
<dbReference type="GO" id="GO:0016151">
    <property type="term" value="F:nickel cation binding"/>
    <property type="evidence" value="ECO:0007669"/>
    <property type="project" value="UniProtKB-UniRule"/>
</dbReference>
<accession>A0A7J3I5W7</accession>